<dbReference type="PANTHER" id="PTHR33451">
    <property type="entry name" value="MALATE-2H(+)/NA(+)-LACTATE ANTIPORTER"/>
    <property type="match status" value="1"/>
</dbReference>
<protein>
    <submittedName>
        <fullName evidence="11">Sodium:proton antiporter</fullName>
    </submittedName>
</protein>
<gene>
    <name evidence="11" type="ORF">EHS15_09635</name>
</gene>
<dbReference type="Pfam" id="PF03553">
    <property type="entry name" value="Na_H_antiporter"/>
    <property type="match status" value="1"/>
</dbReference>
<keyword evidence="7 9" id="KW-0472">Membrane</keyword>
<evidence type="ECO:0000256" key="3">
    <source>
        <dbReference type="ARBA" id="ARBA00022449"/>
    </source>
</evidence>
<feature type="transmembrane region" description="Helical" evidence="9">
    <location>
        <begin position="237"/>
        <end position="258"/>
    </location>
</feature>
<feature type="transmembrane region" description="Helical" evidence="9">
    <location>
        <begin position="99"/>
        <end position="123"/>
    </location>
</feature>
<dbReference type="PANTHER" id="PTHR33451:SF3">
    <property type="entry name" value="MALATE-2H(+)_NA(+)-LACTATE ANTIPORTER"/>
    <property type="match status" value="1"/>
</dbReference>
<evidence type="ECO:0000256" key="1">
    <source>
        <dbReference type="ARBA" id="ARBA00004651"/>
    </source>
</evidence>
<dbReference type="InterPro" id="IPR052180">
    <property type="entry name" value="NhaC_Na-H+_Antiporter"/>
</dbReference>
<dbReference type="OrthoDB" id="9762978at2"/>
<evidence type="ECO:0000256" key="5">
    <source>
        <dbReference type="ARBA" id="ARBA00022692"/>
    </source>
</evidence>
<keyword evidence="2" id="KW-0813">Transport</keyword>
<keyword evidence="3" id="KW-0050">Antiport</keyword>
<comment type="subcellular location">
    <subcellularLocation>
        <location evidence="1">Cell membrane</location>
        <topology evidence="1">Multi-pass membrane protein</topology>
    </subcellularLocation>
</comment>
<dbReference type="InterPro" id="IPR018461">
    <property type="entry name" value="Na/H_Antiport_NhaC-like_C"/>
</dbReference>
<sequence>MRNRIQNFISLSPFFYLLGMIFLSRQIFSGDPLYGSHQFALVSAGFLLVLQRIRREHSVRAFLLAFQKNLTAVLPAMEILFFVGMLIGAWAVAGVLGSMIRIGVAILHPSFFLPGVCLAAGFASVISGSSWTTAGTLGVALMGIGKILGIPEGICAGAVVSGCYFGDKLSPLSDTTNLASSLTSVPLQTHIAHMAKTTIPSYVVSLILFAIWNFSFLDAGGDDSILETSSILSRLHQLPFSYLDLLPVLFVFGSSLFGMKARYSLILGIVSGMALAFWKSVSLFDFSSALLFGFQAHTGNESLNSFLSGGGISAILPTEFLIFAAVWFGGALEGLGYLNEILLSIKVWVKTKWDVLLTTMGTSFFLNLTTADQYLSLVIPARAFRHLADVFHLEPKEVSRALEDSGTISSPLVPWNSCGAFMATSLNVATLVYLPYVWFNILHIFLSIALVIRKRKKEISV</sequence>
<evidence type="ECO:0000256" key="8">
    <source>
        <dbReference type="ARBA" id="ARBA00038435"/>
    </source>
</evidence>
<accession>A0A4R9LXV7</accession>
<dbReference type="AlphaFoldDB" id="A0A4R9LXV7"/>
<feature type="transmembrane region" description="Helical" evidence="9">
    <location>
        <begin position="431"/>
        <end position="452"/>
    </location>
</feature>
<dbReference type="RefSeq" id="WP_135760360.1">
    <property type="nucleotide sequence ID" value="NZ_RQHW01000033.1"/>
</dbReference>
<evidence type="ECO:0000313" key="11">
    <source>
        <dbReference type="EMBL" id="TGN19174.1"/>
    </source>
</evidence>
<feature type="transmembrane region" description="Helical" evidence="9">
    <location>
        <begin position="70"/>
        <end position="93"/>
    </location>
</feature>
<evidence type="ECO:0000256" key="9">
    <source>
        <dbReference type="SAM" id="Phobius"/>
    </source>
</evidence>
<dbReference type="GO" id="GO:0005886">
    <property type="term" value="C:plasma membrane"/>
    <property type="evidence" value="ECO:0007669"/>
    <property type="project" value="UniProtKB-SubCell"/>
</dbReference>
<evidence type="ECO:0000313" key="12">
    <source>
        <dbReference type="Proteomes" id="UP000298058"/>
    </source>
</evidence>
<evidence type="ECO:0000256" key="6">
    <source>
        <dbReference type="ARBA" id="ARBA00022989"/>
    </source>
</evidence>
<feature type="transmembrane region" description="Helical" evidence="9">
    <location>
        <begin position="312"/>
        <end position="332"/>
    </location>
</feature>
<proteinExistence type="inferred from homology"/>
<feature type="transmembrane region" description="Helical" evidence="9">
    <location>
        <begin position="34"/>
        <end position="50"/>
    </location>
</feature>
<dbReference type="GO" id="GO:0015297">
    <property type="term" value="F:antiporter activity"/>
    <property type="evidence" value="ECO:0007669"/>
    <property type="project" value="UniProtKB-KW"/>
</dbReference>
<comment type="caution">
    <text evidence="11">The sequence shown here is derived from an EMBL/GenBank/DDBJ whole genome shotgun (WGS) entry which is preliminary data.</text>
</comment>
<keyword evidence="12" id="KW-1185">Reference proteome</keyword>
<feature type="transmembrane region" description="Helical" evidence="9">
    <location>
        <begin position="199"/>
        <end position="217"/>
    </location>
</feature>
<keyword evidence="5 9" id="KW-0812">Transmembrane</keyword>
<evidence type="ECO:0000256" key="7">
    <source>
        <dbReference type="ARBA" id="ARBA00023136"/>
    </source>
</evidence>
<feature type="domain" description="Na+/H+ antiporter NhaC-like C-terminal" evidence="10">
    <location>
        <begin position="162"/>
        <end position="452"/>
    </location>
</feature>
<dbReference type="Proteomes" id="UP000298058">
    <property type="component" value="Unassembled WGS sequence"/>
</dbReference>
<feature type="transmembrane region" description="Helical" evidence="9">
    <location>
        <begin position="265"/>
        <end position="292"/>
    </location>
</feature>
<evidence type="ECO:0000256" key="4">
    <source>
        <dbReference type="ARBA" id="ARBA00022475"/>
    </source>
</evidence>
<name>A0A4R9LXV7_9LEPT</name>
<feature type="transmembrane region" description="Helical" evidence="9">
    <location>
        <begin position="353"/>
        <end position="371"/>
    </location>
</feature>
<dbReference type="EMBL" id="RQHW01000033">
    <property type="protein sequence ID" value="TGN19174.1"/>
    <property type="molecule type" value="Genomic_DNA"/>
</dbReference>
<organism evidence="11 12">
    <name type="scientific">Leptospira idonii</name>
    <dbReference type="NCBI Taxonomy" id="1193500"/>
    <lineage>
        <taxon>Bacteria</taxon>
        <taxon>Pseudomonadati</taxon>
        <taxon>Spirochaetota</taxon>
        <taxon>Spirochaetia</taxon>
        <taxon>Leptospirales</taxon>
        <taxon>Leptospiraceae</taxon>
        <taxon>Leptospira</taxon>
    </lineage>
</organism>
<reference evidence="11" key="1">
    <citation type="journal article" date="2019" name="PLoS Negl. Trop. Dis.">
        <title>Revisiting the worldwide diversity of Leptospira species in the environment.</title>
        <authorList>
            <person name="Vincent A.T."/>
            <person name="Schiettekatte O."/>
            <person name="Bourhy P."/>
            <person name="Veyrier F.J."/>
            <person name="Picardeau M."/>
        </authorList>
    </citation>
    <scope>NUCLEOTIDE SEQUENCE [LARGE SCALE GENOMIC DNA]</scope>
    <source>
        <strain evidence="11">201300427</strain>
    </source>
</reference>
<keyword evidence="4" id="KW-1003">Cell membrane</keyword>
<keyword evidence="6 9" id="KW-1133">Transmembrane helix</keyword>
<evidence type="ECO:0000256" key="2">
    <source>
        <dbReference type="ARBA" id="ARBA00022448"/>
    </source>
</evidence>
<feature type="transmembrane region" description="Helical" evidence="9">
    <location>
        <begin position="7"/>
        <end position="28"/>
    </location>
</feature>
<evidence type="ECO:0000259" key="10">
    <source>
        <dbReference type="Pfam" id="PF03553"/>
    </source>
</evidence>
<comment type="similarity">
    <text evidence="8">Belongs to the NhaC Na(+)/H(+) (TC 2.A.35) antiporter family.</text>
</comment>